<evidence type="ECO:0000313" key="2">
    <source>
        <dbReference type="EMBL" id="MBK0370017.1"/>
    </source>
</evidence>
<dbReference type="SUPFAM" id="SSF48371">
    <property type="entry name" value="ARM repeat"/>
    <property type="match status" value="1"/>
</dbReference>
<comment type="caution">
    <text evidence="2">The sequence shown here is derived from an EMBL/GenBank/DDBJ whole genome shotgun (WGS) entry which is preliminary data.</text>
</comment>
<keyword evidence="3" id="KW-1185">Reference proteome</keyword>
<dbReference type="RefSeq" id="WP_200106108.1">
    <property type="nucleotide sequence ID" value="NZ_JAEHFV010000003.1"/>
</dbReference>
<name>A0A934PKU3_9FLAO</name>
<reference evidence="2" key="1">
    <citation type="submission" date="2020-12" db="EMBL/GenBank/DDBJ databases">
        <title>Bacterial novel species Flavobacterium sp. SE-1-e isolated from soil.</title>
        <authorList>
            <person name="Jung H.-Y."/>
        </authorList>
    </citation>
    <scope>NUCLEOTIDE SEQUENCE</scope>
    <source>
        <strain evidence="2">SE-1-e</strain>
    </source>
</reference>
<accession>A0A934PKU3</accession>
<evidence type="ECO:0000256" key="1">
    <source>
        <dbReference type="SAM" id="Phobius"/>
    </source>
</evidence>
<evidence type="ECO:0000313" key="3">
    <source>
        <dbReference type="Proteomes" id="UP000609172"/>
    </source>
</evidence>
<dbReference type="InterPro" id="IPR016024">
    <property type="entry name" value="ARM-type_fold"/>
</dbReference>
<dbReference type="AlphaFoldDB" id="A0A934PKU3"/>
<sequence>MPPFLFYIKHYFLPILVFGLVLLMAFIAFKRYLFSFHNKKKQHVTERIHSFLTSLIFISKNEIKVNEQIVLLKNQIPFHKNWCKKMLINEMIWFKENLKGDASLIVIELYKKLDLHLFSIKLLTNFRFFQKLEGLYQLQHIDYKPAKKVVKPYLKHKNDIIRSNAYACYLSLSEGKVEQLATIPREISLLNIIKLMELLHEKKIIIPTNIDEWLYSPNKSVVRLGIKTMVFYNYKNQEDMIVTLLHSEEEIVRSEAILACKELFIPQSENPLISLYLHESDKNRKEILRALKQIGSEKTIAFLKQLILYETNSVLKLLAVDTLQSLSPETMTEVSILNPDAKKILEHVTDIYIV</sequence>
<keyword evidence="1" id="KW-0472">Membrane</keyword>
<dbReference type="Gene3D" id="1.25.10.10">
    <property type="entry name" value="Leucine-rich Repeat Variant"/>
    <property type="match status" value="1"/>
</dbReference>
<feature type="transmembrane region" description="Helical" evidence="1">
    <location>
        <begin position="12"/>
        <end position="33"/>
    </location>
</feature>
<gene>
    <name evidence="2" type="ORF">I5M07_09195</name>
</gene>
<dbReference type="Proteomes" id="UP000609172">
    <property type="component" value="Unassembled WGS sequence"/>
</dbReference>
<keyword evidence="1" id="KW-0812">Transmembrane</keyword>
<proteinExistence type="predicted"/>
<dbReference type="InterPro" id="IPR011989">
    <property type="entry name" value="ARM-like"/>
</dbReference>
<dbReference type="Pfam" id="PF13646">
    <property type="entry name" value="HEAT_2"/>
    <property type="match status" value="1"/>
</dbReference>
<keyword evidence="1" id="KW-1133">Transmembrane helix</keyword>
<organism evidence="2 3">
    <name type="scientific">Flavobacterium agrisoli</name>
    <dbReference type="NCBI Taxonomy" id="2793066"/>
    <lineage>
        <taxon>Bacteria</taxon>
        <taxon>Pseudomonadati</taxon>
        <taxon>Bacteroidota</taxon>
        <taxon>Flavobacteriia</taxon>
        <taxon>Flavobacteriales</taxon>
        <taxon>Flavobacteriaceae</taxon>
        <taxon>Flavobacterium</taxon>
    </lineage>
</organism>
<dbReference type="EMBL" id="JAEHFV010000003">
    <property type="protein sequence ID" value="MBK0370017.1"/>
    <property type="molecule type" value="Genomic_DNA"/>
</dbReference>
<protein>
    <submittedName>
        <fullName evidence="2">HEAT repeat domain-containing protein</fullName>
    </submittedName>
</protein>